<evidence type="ECO:0000313" key="3">
    <source>
        <dbReference type="EMBL" id="MBB4410578.1"/>
    </source>
</evidence>
<dbReference type="Proteomes" id="UP000520770">
    <property type="component" value="Unassembled WGS sequence"/>
</dbReference>
<evidence type="ECO:0000313" key="5">
    <source>
        <dbReference type="Proteomes" id="UP000520770"/>
    </source>
</evidence>
<name>A0A7W6XA73_9HYPH</name>
<dbReference type="RefSeq" id="WP_183821272.1">
    <property type="nucleotide sequence ID" value="NZ_JACIGW010000001.1"/>
</dbReference>
<dbReference type="EMBL" id="JACIGY010000001">
    <property type="protein sequence ID" value="MBB4410578.1"/>
    <property type="molecule type" value="Genomic_DNA"/>
</dbReference>
<proteinExistence type="predicted"/>
<reference evidence="5 6" key="1">
    <citation type="submission" date="2020-08" db="EMBL/GenBank/DDBJ databases">
        <title>Genomic Encyclopedia of Type Strains, Phase IV (KMG-V): Genome sequencing to study the core and pangenomes of soil and plant-associated prokaryotes.</title>
        <authorList>
            <person name="Whitman W."/>
        </authorList>
    </citation>
    <scope>NUCLEOTIDE SEQUENCE [LARGE SCALE GENOMIC DNA]</scope>
    <source>
        <strain evidence="3 6">SEMIA 444</strain>
        <strain evidence="2 5">SEMIA 448</strain>
        <strain evidence="4 7">SEMIA 452</strain>
    </source>
</reference>
<evidence type="ECO:0000313" key="2">
    <source>
        <dbReference type="EMBL" id="MBB4347028.1"/>
    </source>
</evidence>
<protein>
    <recommendedName>
        <fullName evidence="8">YcxB family protein</fullName>
    </recommendedName>
</protein>
<keyword evidence="1" id="KW-0472">Membrane</keyword>
<dbReference type="Proteomes" id="UP000524535">
    <property type="component" value="Unassembled WGS sequence"/>
</dbReference>
<evidence type="ECO:0000313" key="4">
    <source>
        <dbReference type="EMBL" id="MBB4445266.1"/>
    </source>
</evidence>
<dbReference type="Proteomes" id="UP000576087">
    <property type="component" value="Unassembled WGS sequence"/>
</dbReference>
<evidence type="ECO:0000313" key="7">
    <source>
        <dbReference type="Proteomes" id="UP000576087"/>
    </source>
</evidence>
<evidence type="ECO:0000313" key="6">
    <source>
        <dbReference type="Proteomes" id="UP000524535"/>
    </source>
</evidence>
<dbReference type="EMBL" id="JACIHM010000001">
    <property type="protein sequence ID" value="MBB4445266.1"/>
    <property type="molecule type" value="Genomic_DNA"/>
</dbReference>
<comment type="caution">
    <text evidence="3">The sequence shown here is derived from an EMBL/GenBank/DDBJ whole genome shotgun (WGS) entry which is preliminary data.</text>
</comment>
<organism evidence="3 6">
    <name type="scientific">Aliirhizobium cellulosilyticum</name>
    <dbReference type="NCBI Taxonomy" id="393664"/>
    <lineage>
        <taxon>Bacteria</taxon>
        <taxon>Pseudomonadati</taxon>
        <taxon>Pseudomonadota</taxon>
        <taxon>Alphaproteobacteria</taxon>
        <taxon>Hyphomicrobiales</taxon>
        <taxon>Rhizobiaceae</taxon>
        <taxon>Aliirhizobium</taxon>
    </lineage>
</organism>
<accession>A0A7W6XA73</accession>
<keyword evidence="1" id="KW-1133">Transmembrane helix</keyword>
<evidence type="ECO:0008006" key="8">
    <source>
        <dbReference type="Google" id="ProtNLM"/>
    </source>
</evidence>
<feature type="transmembrane region" description="Helical" evidence="1">
    <location>
        <begin position="63"/>
        <end position="81"/>
    </location>
</feature>
<sequence length="171" mass="19850">MIRYNLSDKDILSAHRLWRRTKWGNRVYLISCLILIVLISAYAELMYDDLNMQMLMRIVRVPLSIALLSLAAGFIASRAALRNFKARFQANKPIELSWNNDTITFEQGVSLWRVPLQDFRSWAMNDSILLILRRGAIWDPIPLRALTHDRQADLLDTFTKAGITRAKLFPF</sequence>
<evidence type="ECO:0000256" key="1">
    <source>
        <dbReference type="SAM" id="Phobius"/>
    </source>
</evidence>
<feature type="transmembrane region" description="Helical" evidence="1">
    <location>
        <begin position="26"/>
        <end position="43"/>
    </location>
</feature>
<gene>
    <name evidence="3" type="ORF">GGE31_001049</name>
    <name evidence="2" type="ORF">GGE33_000736</name>
    <name evidence="4" type="ORF">GGE35_001048</name>
</gene>
<keyword evidence="1" id="KW-0812">Transmembrane</keyword>
<dbReference type="AlphaFoldDB" id="A0A7W6XA73"/>
<keyword evidence="6" id="KW-1185">Reference proteome</keyword>
<dbReference type="EMBL" id="JACIGW010000001">
    <property type="protein sequence ID" value="MBB4347028.1"/>
    <property type="molecule type" value="Genomic_DNA"/>
</dbReference>